<dbReference type="EMBL" id="MU006703">
    <property type="protein sequence ID" value="KAF2632174.1"/>
    <property type="molecule type" value="Genomic_DNA"/>
</dbReference>
<comment type="caution">
    <text evidence="1">The sequence shown here is derived from an EMBL/GenBank/DDBJ whole genome shotgun (WGS) entry which is preliminary data.</text>
</comment>
<keyword evidence="2" id="KW-1185">Reference proteome</keyword>
<name>A0ACB6SFT8_9PLEO</name>
<organism evidence="1 2">
    <name type="scientific">Macroventuria anomochaeta</name>
    <dbReference type="NCBI Taxonomy" id="301207"/>
    <lineage>
        <taxon>Eukaryota</taxon>
        <taxon>Fungi</taxon>
        <taxon>Dikarya</taxon>
        <taxon>Ascomycota</taxon>
        <taxon>Pezizomycotina</taxon>
        <taxon>Dothideomycetes</taxon>
        <taxon>Pleosporomycetidae</taxon>
        <taxon>Pleosporales</taxon>
        <taxon>Pleosporineae</taxon>
        <taxon>Didymellaceae</taxon>
        <taxon>Macroventuria</taxon>
    </lineage>
</organism>
<evidence type="ECO:0000313" key="1">
    <source>
        <dbReference type="EMBL" id="KAF2632174.1"/>
    </source>
</evidence>
<reference evidence="1" key="1">
    <citation type="journal article" date="2020" name="Stud. Mycol.">
        <title>101 Dothideomycetes genomes: a test case for predicting lifestyles and emergence of pathogens.</title>
        <authorList>
            <person name="Haridas S."/>
            <person name="Albert R."/>
            <person name="Binder M."/>
            <person name="Bloem J."/>
            <person name="Labutti K."/>
            <person name="Salamov A."/>
            <person name="Andreopoulos B."/>
            <person name="Baker S."/>
            <person name="Barry K."/>
            <person name="Bills G."/>
            <person name="Bluhm B."/>
            <person name="Cannon C."/>
            <person name="Castanera R."/>
            <person name="Culley D."/>
            <person name="Daum C."/>
            <person name="Ezra D."/>
            <person name="Gonzalez J."/>
            <person name="Henrissat B."/>
            <person name="Kuo A."/>
            <person name="Liang C."/>
            <person name="Lipzen A."/>
            <person name="Lutzoni F."/>
            <person name="Magnuson J."/>
            <person name="Mondo S."/>
            <person name="Nolan M."/>
            <person name="Ohm R."/>
            <person name="Pangilinan J."/>
            <person name="Park H.-J."/>
            <person name="Ramirez L."/>
            <person name="Alfaro M."/>
            <person name="Sun H."/>
            <person name="Tritt A."/>
            <person name="Yoshinaga Y."/>
            <person name="Zwiers L.-H."/>
            <person name="Turgeon B."/>
            <person name="Goodwin S."/>
            <person name="Spatafora J."/>
            <person name="Crous P."/>
            <person name="Grigoriev I."/>
        </authorList>
    </citation>
    <scope>NUCLEOTIDE SEQUENCE</scope>
    <source>
        <strain evidence="1">CBS 525.71</strain>
    </source>
</reference>
<protein>
    <submittedName>
        <fullName evidence="1">Uncharacterized protein</fullName>
    </submittedName>
</protein>
<evidence type="ECO:0000313" key="2">
    <source>
        <dbReference type="Proteomes" id="UP000799754"/>
    </source>
</evidence>
<sequence>MPSNASALASTGIAGCIWIHRNPQLARRGFRVCLNRQAMRKLLLKLARFAMPCPDLRVCTPLKRRLVSYASQGWISSFPFNAVNRVSRRVTMTDKFHRDSQWMLLSHVHFLGVDGISVFRVVDFVYHWLAMDKVKVLRARVVSGARHPVKGLGFTRL</sequence>
<dbReference type="Proteomes" id="UP000799754">
    <property type="component" value="Unassembled WGS sequence"/>
</dbReference>
<gene>
    <name evidence="1" type="ORF">BU25DRAFT_142772</name>
</gene>
<proteinExistence type="predicted"/>
<accession>A0ACB6SFT8</accession>